<evidence type="ECO:0000313" key="8">
    <source>
        <dbReference type="Proteomes" id="UP000325440"/>
    </source>
</evidence>
<evidence type="ECO:0000259" key="6">
    <source>
        <dbReference type="PROSITE" id="PS50006"/>
    </source>
</evidence>
<evidence type="ECO:0000256" key="5">
    <source>
        <dbReference type="SAM" id="MobiDB-lite"/>
    </source>
</evidence>
<dbReference type="InterPro" id="IPR047187">
    <property type="entry name" value="SF1_C_Upf1"/>
</dbReference>
<dbReference type="GO" id="GO:0016787">
    <property type="term" value="F:hydrolase activity"/>
    <property type="evidence" value="ECO:0007669"/>
    <property type="project" value="UniProtKB-KW"/>
</dbReference>
<feature type="compositionally biased region" description="Polar residues" evidence="5">
    <location>
        <begin position="341"/>
        <end position="360"/>
    </location>
</feature>
<dbReference type="FunFam" id="3.40.50.300:FF:000326">
    <property type="entry name" value="P-loop containing nucleoside triphosphate hydrolase"/>
    <property type="match status" value="1"/>
</dbReference>
<dbReference type="AlphaFoldDB" id="A0A5E4MSS6"/>
<feature type="region of interest" description="Disordered" evidence="5">
    <location>
        <begin position="471"/>
        <end position="493"/>
    </location>
</feature>
<evidence type="ECO:0000256" key="4">
    <source>
        <dbReference type="ARBA" id="ARBA00022840"/>
    </source>
</evidence>
<sequence length="1263" mass="142591">METIEDCKPGCALKCLRNVEDISDSIHPLKYGMNTIGRGLSNDVVLKNLNVSRIHCHLRVEKQGSIDIAFIKDLGTSNGTIVGNINLLENKEHQLNDLDMIVLASGDEGVVLQFINQIDRTIDFSNLYINQMNNKRKIPSVENLDELTAVKVPRLVPNGPDIFKKPLLNESTFLSSKPNDSPYVTNNLQYINLNQPSTSSNIVHPIKDDNCKISVADVGEVLLNNVQPSSSNCTIITPVEIKTEPNISQIQFSQGTYRSEEDSVIVIYSSDEENNVIDNNSEQHKIIKIEHDEEINSKSSTENAYPSTSKVENNLNSLEWENECYEILSDDGEDLIDRPSKLNSKNDTSMSVNDVDSNSKMPQIIEPLPLKPNIKKGQSHIPENENIIKTRAKSEKKSINKKKAEKMTVDQNKQIIETRRNKLKALANNNFKSNSTNINTLIDDQSITDDTIDKPSTTDILNRKTRKSRFPQINNNNNCKPSTSKANLTTEPKKNEQLNIQKKVTFNSQQVLSLKPDNQLVKNVSLNCNNMDSSSTSMTSQVNFSFYDTLSRICKWNAVWLYEQKFTNGTPPLVKCLQKMKGQFENSSEYSAIIKPLLLHEVWSNISESYNMLISKNPSLEKCFIEKTLKNDIPLLTFSVQSVNTEFSSSIPALKHIKEALWSIKCIETKGQNRRILTESRFSLKGCLCIVVIPSKHFSTDTIPVKKPTKSRNIFFAYVNTTRKIGYQLCIDLIVTRKTEQIPNGTPIHLMDIFYLHSELRLFQAIDNITTSPLKNALITPQLHNYTIDYSKVNLKKYNVNSLTLNNSQKEAVEMAVSICSSREPNIGLIIGPPGTGKTNVICNIVLTVISKLRTEINVKPKFLVCAPSNEAVDTIVRQLVEIKNEIQNKLQFNVVRVGAGQKYDSHSPIVDVLLDNIVKQKMNFPLHEADQQGKSNTYFQFMNKRDIEKDVLQNTDIVVTTLNSCFSQSMEDAFMPSKVKALNSCHFTACIVDEAGQCVEPLNCVPLILGIDKLILVGDDKQLQPLIKSKVAKDHGLGISLFKRLKTWFEQKRYTRKNKPITMLDTQYRMHNEICLFPSLYFYGGKMKSAESVSTRMDLSFQPYIILEHESRQDNSGELNNDEALMVVSLVEIVLNSDCNSLTIAILTPYHKQREHINMLLERKGISINVNTVDSFQGGECDILLISTVRTTGVGFMDDICRLNVALTRAKQSLIICGNFMSLKGERVWCDLLDNAKKRKLIKKVSKKSMTNSRALLAMIKY</sequence>
<dbReference type="SUPFAM" id="SSF49879">
    <property type="entry name" value="SMAD/FHA domain"/>
    <property type="match status" value="1"/>
</dbReference>
<dbReference type="InterPro" id="IPR045055">
    <property type="entry name" value="DNA2/NAM7-like"/>
</dbReference>
<feature type="region of interest" description="Disordered" evidence="5">
    <location>
        <begin position="338"/>
        <end position="360"/>
    </location>
</feature>
<dbReference type="GO" id="GO:0001147">
    <property type="term" value="F:transcription termination site sequence-specific DNA binding"/>
    <property type="evidence" value="ECO:0007669"/>
    <property type="project" value="TreeGrafter"/>
</dbReference>
<keyword evidence="2 7" id="KW-0378">Hydrolase</keyword>
<dbReference type="Pfam" id="PF13087">
    <property type="entry name" value="AAA_12"/>
    <property type="match status" value="1"/>
</dbReference>
<dbReference type="Pfam" id="PF00498">
    <property type="entry name" value="FHA"/>
    <property type="match status" value="1"/>
</dbReference>
<keyword evidence="4" id="KW-0067">ATP-binding</keyword>
<dbReference type="Gene3D" id="2.60.200.20">
    <property type="match status" value="1"/>
</dbReference>
<dbReference type="OrthoDB" id="2285229at2759"/>
<dbReference type="SUPFAM" id="SSF52540">
    <property type="entry name" value="P-loop containing nucleoside triphosphate hydrolases"/>
    <property type="match status" value="1"/>
</dbReference>
<dbReference type="EMBL" id="CABPRJ010001426">
    <property type="protein sequence ID" value="VVC35338.1"/>
    <property type="molecule type" value="Genomic_DNA"/>
</dbReference>
<dbReference type="InterPro" id="IPR008984">
    <property type="entry name" value="SMAD_FHA_dom_sf"/>
</dbReference>
<dbReference type="Gene3D" id="3.40.50.300">
    <property type="entry name" value="P-loop containing nucleotide triphosphate hydrolases"/>
    <property type="match status" value="2"/>
</dbReference>
<dbReference type="GO" id="GO:0016604">
    <property type="term" value="C:nuclear body"/>
    <property type="evidence" value="ECO:0007669"/>
    <property type="project" value="TreeGrafter"/>
</dbReference>
<keyword evidence="1" id="KW-0547">Nucleotide-binding</keyword>
<keyword evidence="3" id="KW-0347">Helicase</keyword>
<proteinExistence type="predicted"/>
<dbReference type="PANTHER" id="PTHR10887">
    <property type="entry name" value="DNA2/NAM7 HELICASE FAMILY"/>
    <property type="match status" value="1"/>
</dbReference>
<dbReference type="CDD" id="cd18808">
    <property type="entry name" value="SF1_C_Upf1"/>
    <property type="match status" value="1"/>
</dbReference>
<evidence type="ECO:0000256" key="1">
    <source>
        <dbReference type="ARBA" id="ARBA00022741"/>
    </source>
</evidence>
<evidence type="ECO:0000256" key="2">
    <source>
        <dbReference type="ARBA" id="ARBA00022801"/>
    </source>
</evidence>
<feature type="compositionally biased region" description="Polar residues" evidence="5">
    <location>
        <begin position="471"/>
        <end position="490"/>
    </location>
</feature>
<dbReference type="CDD" id="cd00060">
    <property type="entry name" value="FHA"/>
    <property type="match status" value="1"/>
</dbReference>
<accession>A0A5E4MSS6</accession>
<reference evidence="7 8" key="1">
    <citation type="submission" date="2019-08" db="EMBL/GenBank/DDBJ databases">
        <authorList>
            <person name="Alioto T."/>
            <person name="Alioto T."/>
            <person name="Gomez Garrido J."/>
        </authorList>
    </citation>
    <scope>NUCLEOTIDE SEQUENCE [LARGE SCALE GENOMIC DNA]</scope>
</reference>
<organism evidence="7 8">
    <name type="scientific">Cinara cedri</name>
    <dbReference type="NCBI Taxonomy" id="506608"/>
    <lineage>
        <taxon>Eukaryota</taxon>
        <taxon>Metazoa</taxon>
        <taxon>Ecdysozoa</taxon>
        <taxon>Arthropoda</taxon>
        <taxon>Hexapoda</taxon>
        <taxon>Insecta</taxon>
        <taxon>Pterygota</taxon>
        <taxon>Neoptera</taxon>
        <taxon>Paraneoptera</taxon>
        <taxon>Hemiptera</taxon>
        <taxon>Sternorrhyncha</taxon>
        <taxon>Aphidomorpha</taxon>
        <taxon>Aphidoidea</taxon>
        <taxon>Aphididae</taxon>
        <taxon>Lachninae</taxon>
        <taxon>Cinara</taxon>
    </lineage>
</organism>
<dbReference type="SMART" id="SM00240">
    <property type="entry name" value="FHA"/>
    <property type="match status" value="1"/>
</dbReference>
<dbReference type="InterPro" id="IPR027417">
    <property type="entry name" value="P-loop_NTPase"/>
</dbReference>
<dbReference type="Pfam" id="PF13086">
    <property type="entry name" value="AAA_11"/>
    <property type="match status" value="2"/>
</dbReference>
<gene>
    <name evidence="7" type="ORF">CINCED_3A022753</name>
</gene>
<evidence type="ECO:0000256" key="3">
    <source>
        <dbReference type="ARBA" id="ARBA00022806"/>
    </source>
</evidence>
<feature type="domain" description="FHA" evidence="6">
    <location>
        <begin position="34"/>
        <end position="87"/>
    </location>
</feature>
<dbReference type="GO" id="GO:0005694">
    <property type="term" value="C:chromosome"/>
    <property type="evidence" value="ECO:0007669"/>
    <property type="project" value="UniProtKB-ARBA"/>
</dbReference>
<dbReference type="GO" id="GO:0006369">
    <property type="term" value="P:termination of RNA polymerase II transcription"/>
    <property type="evidence" value="ECO:0007669"/>
    <property type="project" value="TreeGrafter"/>
</dbReference>
<dbReference type="Proteomes" id="UP000325440">
    <property type="component" value="Unassembled WGS sequence"/>
</dbReference>
<protein>
    <submittedName>
        <fullName evidence="7">P-loop containing nucleoside triphosphate hydrolase,SMAD/FHA domain,Forkhead-associated (FHA)</fullName>
    </submittedName>
</protein>
<dbReference type="GO" id="GO:0004386">
    <property type="term" value="F:helicase activity"/>
    <property type="evidence" value="ECO:0007669"/>
    <property type="project" value="UniProtKB-KW"/>
</dbReference>
<dbReference type="InterPro" id="IPR000253">
    <property type="entry name" value="FHA_dom"/>
</dbReference>
<name>A0A5E4MSS6_9HEMI</name>
<dbReference type="InterPro" id="IPR041677">
    <property type="entry name" value="DNA2/NAM7_AAA_11"/>
</dbReference>
<dbReference type="GO" id="GO:0005524">
    <property type="term" value="F:ATP binding"/>
    <property type="evidence" value="ECO:0007669"/>
    <property type="project" value="UniProtKB-KW"/>
</dbReference>
<keyword evidence="8" id="KW-1185">Reference proteome</keyword>
<evidence type="ECO:0000313" key="7">
    <source>
        <dbReference type="EMBL" id="VVC35338.1"/>
    </source>
</evidence>
<feature type="region of interest" description="Disordered" evidence="5">
    <location>
        <begin position="391"/>
        <end position="411"/>
    </location>
</feature>
<dbReference type="PANTHER" id="PTHR10887:SF495">
    <property type="entry name" value="HELICASE SENATAXIN ISOFORM X1-RELATED"/>
    <property type="match status" value="1"/>
</dbReference>
<dbReference type="InterPro" id="IPR041679">
    <property type="entry name" value="DNA2/NAM7-like_C"/>
</dbReference>
<dbReference type="PROSITE" id="PS50006">
    <property type="entry name" value="FHA_DOMAIN"/>
    <property type="match status" value="1"/>
</dbReference>